<evidence type="ECO:0000313" key="14">
    <source>
        <dbReference type="EMBL" id="SHI64666.1"/>
    </source>
</evidence>
<comment type="cofactor">
    <cofactor evidence="12">
        <name>Mg(2+)</name>
        <dbReference type="ChEBI" id="CHEBI:18420"/>
    </cofactor>
    <text evidence="12">Binds 2 Mg(2+) ions per subunit.</text>
</comment>
<feature type="binding site" evidence="12">
    <location>
        <begin position="61"/>
        <end position="63"/>
    </location>
    <ligand>
        <name>ATP</name>
        <dbReference type="ChEBI" id="CHEBI:30616"/>
    </ligand>
</feature>
<dbReference type="SMART" id="SM01400">
    <property type="entry name" value="Pribosyltran_N"/>
    <property type="match status" value="1"/>
</dbReference>
<dbReference type="GO" id="GO:0016301">
    <property type="term" value="F:kinase activity"/>
    <property type="evidence" value="ECO:0007669"/>
    <property type="project" value="UniProtKB-KW"/>
</dbReference>
<dbReference type="GO" id="GO:0006015">
    <property type="term" value="P:5-phosphoribose 1-diphosphate biosynthetic process"/>
    <property type="evidence" value="ECO:0007669"/>
    <property type="project" value="UniProtKB-UniRule"/>
</dbReference>
<protein>
    <recommendedName>
        <fullName evidence="12">Ribose-phosphate pyrophosphokinase</fullName>
        <shortName evidence="12">RPPK</shortName>
        <ecNumber evidence="12">2.7.6.1</ecNumber>
    </recommendedName>
    <alternativeName>
        <fullName evidence="12">5-phospho-D-ribosyl alpha-1-diphosphate synthase</fullName>
    </alternativeName>
    <alternativeName>
        <fullName evidence="12">Phosphoribosyl diphosphate synthase</fullName>
    </alternativeName>
    <alternativeName>
        <fullName evidence="12">Phosphoribosyl pyrophosphate synthase</fullName>
        <shortName evidence="12">P-Rib-PP synthase</shortName>
        <shortName evidence="12">PRPP synthase</shortName>
        <shortName evidence="12">PRPPase</shortName>
    </alternativeName>
</protein>
<feature type="binding site" evidence="12">
    <location>
        <position position="193"/>
    </location>
    <ligand>
        <name>Mg(2+)</name>
        <dbReference type="ChEBI" id="CHEBI:18420"/>
    </ligand>
</feature>
<keyword evidence="12" id="KW-0963">Cytoplasm</keyword>
<keyword evidence="15" id="KW-1185">Reference proteome</keyword>
<dbReference type="GO" id="GO:0004749">
    <property type="term" value="F:ribose phosphate diphosphokinase activity"/>
    <property type="evidence" value="ECO:0007669"/>
    <property type="project" value="UniProtKB-UniRule"/>
</dbReference>
<evidence type="ECO:0000256" key="11">
    <source>
        <dbReference type="ARBA" id="ARBA00061444"/>
    </source>
</evidence>
<dbReference type="GO" id="GO:0009156">
    <property type="term" value="P:ribonucleoside monophosphate biosynthetic process"/>
    <property type="evidence" value="ECO:0007669"/>
    <property type="project" value="InterPro"/>
</dbReference>
<evidence type="ECO:0000256" key="8">
    <source>
        <dbReference type="ARBA" id="ARBA00022842"/>
    </source>
</evidence>
<evidence type="ECO:0000259" key="13">
    <source>
        <dbReference type="Pfam" id="PF13793"/>
    </source>
</evidence>
<dbReference type="Gene3D" id="3.40.50.2020">
    <property type="match status" value="2"/>
</dbReference>
<dbReference type="NCBIfam" id="TIGR01251">
    <property type="entry name" value="ribP_PPkin"/>
    <property type="match status" value="1"/>
</dbReference>
<comment type="subcellular location">
    <subcellularLocation>
        <location evidence="12">Cytoplasm</location>
    </subcellularLocation>
</comment>
<dbReference type="SUPFAM" id="SSF53271">
    <property type="entry name" value="PRTase-like"/>
    <property type="match status" value="1"/>
</dbReference>
<comment type="pathway">
    <text evidence="1 12">Metabolic intermediate biosynthesis; 5-phospho-alpha-D-ribose 1-diphosphate biosynthesis; 5-phospho-alpha-D-ribose 1-diphosphate from D-ribose 5-phosphate (route I): step 1/1.</text>
</comment>
<dbReference type="EC" id="2.7.6.1" evidence="12"/>
<feature type="binding site" evidence="12">
    <location>
        <begin position="246"/>
        <end position="250"/>
    </location>
    <ligand>
        <name>D-ribose 5-phosphate</name>
        <dbReference type="ChEBI" id="CHEBI:78346"/>
    </ligand>
</feature>
<comment type="catalytic activity">
    <reaction evidence="9 12">
        <text>D-ribose 5-phosphate + ATP = 5-phospho-alpha-D-ribose 1-diphosphate + AMP + H(+)</text>
        <dbReference type="Rhea" id="RHEA:15609"/>
        <dbReference type="ChEBI" id="CHEBI:15378"/>
        <dbReference type="ChEBI" id="CHEBI:30616"/>
        <dbReference type="ChEBI" id="CHEBI:58017"/>
        <dbReference type="ChEBI" id="CHEBI:78346"/>
        <dbReference type="ChEBI" id="CHEBI:456215"/>
        <dbReference type="EC" id="2.7.6.1"/>
    </reaction>
</comment>
<evidence type="ECO:0000256" key="4">
    <source>
        <dbReference type="ARBA" id="ARBA00022727"/>
    </source>
</evidence>
<keyword evidence="8 12" id="KW-0460">Magnesium</keyword>
<dbReference type="STRING" id="1121432.SAMN02745219_00763"/>
<dbReference type="GO" id="GO:0005737">
    <property type="term" value="C:cytoplasm"/>
    <property type="evidence" value="ECO:0007669"/>
    <property type="project" value="UniProtKB-SubCell"/>
</dbReference>
<evidence type="ECO:0000256" key="7">
    <source>
        <dbReference type="ARBA" id="ARBA00022840"/>
    </source>
</evidence>
<dbReference type="InterPro" id="IPR000842">
    <property type="entry name" value="PRib_PP_synth_CS"/>
</dbReference>
<dbReference type="NCBIfam" id="NF002320">
    <property type="entry name" value="PRK01259.1"/>
    <property type="match status" value="1"/>
</dbReference>
<feature type="binding site" evidence="12">
    <location>
        <position position="154"/>
    </location>
    <ligand>
        <name>Mg(2+)</name>
        <dbReference type="ChEBI" id="CHEBI:18420"/>
    </ligand>
</feature>
<evidence type="ECO:0000256" key="12">
    <source>
        <dbReference type="HAMAP-Rule" id="MF_00583"/>
    </source>
</evidence>
<feature type="domain" description="Ribose-phosphate pyrophosphokinase N-terminal" evidence="13">
    <location>
        <begin position="28"/>
        <end position="144"/>
    </location>
</feature>
<dbReference type="PROSITE" id="PS00114">
    <property type="entry name" value="PRPP_SYNTHASE"/>
    <property type="match status" value="1"/>
</dbReference>
<keyword evidence="4 12" id="KW-0545">Nucleotide biosynthesis</keyword>
<evidence type="ECO:0000256" key="10">
    <source>
        <dbReference type="ARBA" id="ARBA00054914"/>
    </source>
</evidence>
<evidence type="ECO:0000256" key="5">
    <source>
        <dbReference type="ARBA" id="ARBA00022741"/>
    </source>
</evidence>
<evidence type="ECO:0000256" key="2">
    <source>
        <dbReference type="ARBA" id="ARBA00022679"/>
    </source>
</evidence>
<evidence type="ECO:0000256" key="3">
    <source>
        <dbReference type="ARBA" id="ARBA00022723"/>
    </source>
</evidence>
<dbReference type="GO" id="GO:0002189">
    <property type="term" value="C:ribose phosphate diphosphokinase complex"/>
    <property type="evidence" value="ECO:0007669"/>
    <property type="project" value="TreeGrafter"/>
</dbReference>
<dbReference type="Pfam" id="PF13793">
    <property type="entry name" value="Pribosyltran_N"/>
    <property type="match status" value="1"/>
</dbReference>
<dbReference type="AlphaFoldDB" id="A0A1M6CUL5"/>
<dbReference type="InterPro" id="IPR005946">
    <property type="entry name" value="Rib-P_diPkinase"/>
</dbReference>
<dbReference type="InterPro" id="IPR029099">
    <property type="entry name" value="Pribosyltran_N"/>
</dbReference>
<accession>A0A1M6CUL5</accession>
<feature type="binding site" evidence="12">
    <location>
        <position position="218"/>
    </location>
    <ligand>
        <name>D-ribose 5-phosphate</name>
        <dbReference type="ChEBI" id="CHEBI:78346"/>
    </ligand>
</feature>
<keyword evidence="5 12" id="KW-0547">Nucleotide-binding</keyword>
<evidence type="ECO:0000256" key="1">
    <source>
        <dbReference type="ARBA" id="ARBA00004996"/>
    </source>
</evidence>
<dbReference type="InterPro" id="IPR037515">
    <property type="entry name" value="Rib-P_diPkinase_bac"/>
</dbReference>
<keyword evidence="3 12" id="KW-0479">Metal-binding</keyword>
<dbReference type="HAMAP" id="MF_00583_B">
    <property type="entry name" value="RibP_PPkinase_B"/>
    <property type="match status" value="1"/>
</dbReference>
<keyword evidence="7 12" id="KW-0067">ATP-binding</keyword>
<dbReference type="GO" id="GO:0005524">
    <property type="term" value="F:ATP binding"/>
    <property type="evidence" value="ECO:0007669"/>
    <property type="project" value="UniProtKB-KW"/>
</dbReference>
<dbReference type="InterPro" id="IPR000836">
    <property type="entry name" value="PRTase_dom"/>
</dbReference>
<sequence length="335" mass="36638">MLPGPPGWAPWFSEISVGGRRMSSRKELKIFTGNANPQLAEEIAQYLGVSVGAAKVTRFSDGEIQVKINESVRGADVFIIQPTCHPVNEHLMELLVMVDAVRRASARRITAVLPYYGYARQDRKTRARDPITAKLVANLLTASGARRVITMDLHAGQIQGFFDIPVDHLPGVPLLAQYFIQQRLKDVVVVSPDLGGVTRARDLAERIGAPIAIIDKRRPEPNVAEIMNIVGDIEGKKVIMIDDIIDTAGTITQGAAALKKFGAQEIYVCCTHPVLSGPAVQRLQEAPIKEVLVTNTIPIPPEKMIDKIKILSVAPLLGEAIIRIHEDLSVSKLFD</sequence>
<comment type="function">
    <text evidence="10 12">Involved in the biosynthesis of the central metabolite phospho-alpha-D-ribosyl-1-pyrophosphate (PRPP) via the transfer of pyrophosphoryl group from ATP to 1-hydroxyl of ribose-5-phosphate (Rib-5-P).</text>
</comment>
<dbReference type="PANTHER" id="PTHR10210">
    <property type="entry name" value="RIBOSE-PHOSPHATE DIPHOSPHOKINASE FAMILY MEMBER"/>
    <property type="match status" value="1"/>
</dbReference>
<dbReference type="GO" id="GO:0000287">
    <property type="term" value="F:magnesium ion binding"/>
    <property type="evidence" value="ECO:0007669"/>
    <property type="project" value="UniProtKB-UniRule"/>
</dbReference>
<feature type="binding site" evidence="12">
    <location>
        <begin position="120"/>
        <end position="121"/>
    </location>
    <ligand>
        <name>ATP</name>
        <dbReference type="ChEBI" id="CHEBI:30616"/>
    </ligand>
</feature>
<dbReference type="Proteomes" id="UP000184529">
    <property type="component" value="Unassembled WGS sequence"/>
</dbReference>
<reference evidence="15" key="1">
    <citation type="submission" date="2016-11" db="EMBL/GenBank/DDBJ databases">
        <authorList>
            <person name="Varghese N."/>
            <person name="Submissions S."/>
        </authorList>
    </citation>
    <scope>NUCLEOTIDE SEQUENCE [LARGE SCALE GENOMIC DNA]</scope>
    <source>
        <strain evidence="15">DSM 16057</strain>
    </source>
</reference>
<keyword evidence="2 12" id="KW-0808">Transferase</keyword>
<gene>
    <name evidence="12" type="primary">prs</name>
    <name evidence="14" type="ORF">SAMN02745219_00763</name>
</gene>
<dbReference type="InterPro" id="IPR029057">
    <property type="entry name" value="PRTase-like"/>
</dbReference>
<evidence type="ECO:0000256" key="6">
    <source>
        <dbReference type="ARBA" id="ARBA00022777"/>
    </source>
</evidence>
<evidence type="ECO:0000256" key="9">
    <source>
        <dbReference type="ARBA" id="ARBA00049535"/>
    </source>
</evidence>
<dbReference type="Pfam" id="PF14572">
    <property type="entry name" value="Pribosyl_synth"/>
    <property type="match status" value="1"/>
</dbReference>
<comment type="similarity">
    <text evidence="11 12">Belongs to the ribose-phosphate pyrophosphokinase family. Class I subfamily.</text>
</comment>
<dbReference type="CDD" id="cd06223">
    <property type="entry name" value="PRTases_typeI"/>
    <property type="match status" value="1"/>
</dbReference>
<feature type="active site" evidence="12">
    <location>
        <position position="216"/>
    </location>
</feature>
<dbReference type="PANTHER" id="PTHR10210:SF41">
    <property type="entry name" value="RIBOSE-PHOSPHATE PYROPHOSPHOKINASE 1, CHLOROPLASTIC"/>
    <property type="match status" value="1"/>
</dbReference>
<proteinExistence type="inferred from homology"/>
<dbReference type="FunFam" id="3.40.50.2020:FF:000001">
    <property type="entry name" value="Ribose-phosphate pyrophosphokinase"/>
    <property type="match status" value="1"/>
</dbReference>
<dbReference type="GO" id="GO:0006164">
    <property type="term" value="P:purine nucleotide biosynthetic process"/>
    <property type="evidence" value="ECO:0007669"/>
    <property type="project" value="TreeGrafter"/>
</dbReference>
<keyword evidence="6 12" id="KW-0418">Kinase</keyword>
<name>A0A1M6CUL5_9FIRM</name>
<dbReference type="EMBL" id="FQZM01000008">
    <property type="protein sequence ID" value="SHI64666.1"/>
    <property type="molecule type" value="Genomic_DNA"/>
</dbReference>
<feature type="binding site" evidence="12">
    <location>
        <position position="242"/>
    </location>
    <ligand>
        <name>D-ribose 5-phosphate</name>
        <dbReference type="ChEBI" id="CHEBI:78346"/>
    </ligand>
</feature>
<comment type="subunit">
    <text evidence="12">Homohexamer.</text>
</comment>
<evidence type="ECO:0000313" key="15">
    <source>
        <dbReference type="Proteomes" id="UP000184529"/>
    </source>
</evidence>
<dbReference type="UniPathway" id="UPA00087">
    <property type="reaction ID" value="UER00172"/>
</dbReference>
<organism evidence="14 15">
    <name type="scientific">Desulfofundulus thermosubterraneus DSM 16057</name>
    <dbReference type="NCBI Taxonomy" id="1121432"/>
    <lineage>
        <taxon>Bacteria</taxon>
        <taxon>Bacillati</taxon>
        <taxon>Bacillota</taxon>
        <taxon>Clostridia</taxon>
        <taxon>Eubacteriales</taxon>
        <taxon>Peptococcaceae</taxon>
        <taxon>Desulfofundulus</taxon>
    </lineage>
</organism>